<dbReference type="AlphaFoldDB" id="A0AAV0WKV1"/>
<accession>A0AAV0WKV1</accession>
<keyword evidence="3" id="KW-1185">Reference proteome</keyword>
<feature type="signal peptide" evidence="1">
    <location>
        <begin position="1"/>
        <end position="32"/>
    </location>
</feature>
<protein>
    <submittedName>
        <fullName evidence="2">Uncharacterized protein</fullName>
    </submittedName>
</protein>
<evidence type="ECO:0000313" key="3">
    <source>
        <dbReference type="Proteomes" id="UP001160148"/>
    </source>
</evidence>
<organism evidence="2 3">
    <name type="scientific">Macrosiphum euphorbiae</name>
    <name type="common">potato aphid</name>
    <dbReference type="NCBI Taxonomy" id="13131"/>
    <lineage>
        <taxon>Eukaryota</taxon>
        <taxon>Metazoa</taxon>
        <taxon>Ecdysozoa</taxon>
        <taxon>Arthropoda</taxon>
        <taxon>Hexapoda</taxon>
        <taxon>Insecta</taxon>
        <taxon>Pterygota</taxon>
        <taxon>Neoptera</taxon>
        <taxon>Paraneoptera</taxon>
        <taxon>Hemiptera</taxon>
        <taxon>Sternorrhyncha</taxon>
        <taxon>Aphidomorpha</taxon>
        <taxon>Aphidoidea</taxon>
        <taxon>Aphididae</taxon>
        <taxon>Macrosiphini</taxon>
        <taxon>Macrosiphum</taxon>
    </lineage>
</organism>
<reference evidence="2 3" key="1">
    <citation type="submission" date="2023-01" db="EMBL/GenBank/DDBJ databases">
        <authorList>
            <person name="Whitehead M."/>
        </authorList>
    </citation>
    <scope>NUCLEOTIDE SEQUENCE [LARGE SCALE GENOMIC DNA]</scope>
</reference>
<keyword evidence="1" id="KW-0732">Signal</keyword>
<gene>
    <name evidence="2" type="ORF">MEUPH1_LOCUS12177</name>
</gene>
<name>A0AAV0WKV1_9HEMI</name>
<dbReference type="EMBL" id="CARXXK010000002">
    <property type="protein sequence ID" value="CAI6356446.1"/>
    <property type="molecule type" value="Genomic_DNA"/>
</dbReference>
<evidence type="ECO:0000256" key="1">
    <source>
        <dbReference type="SAM" id="SignalP"/>
    </source>
</evidence>
<proteinExistence type="predicted"/>
<feature type="chain" id="PRO_5043785093" evidence="1">
    <location>
        <begin position="33"/>
        <end position="121"/>
    </location>
</feature>
<comment type="caution">
    <text evidence="2">The sequence shown here is derived from an EMBL/GenBank/DDBJ whole genome shotgun (WGS) entry which is preliminary data.</text>
</comment>
<evidence type="ECO:0000313" key="2">
    <source>
        <dbReference type="EMBL" id="CAI6356446.1"/>
    </source>
</evidence>
<sequence>MGSCWGAQTHTLRTTAMALCLSTAKYASPVWGRSVHSKQIDVTLNETCRLVTGCLRNSKVEEIYVLAGIAPPAIRRAVQADWERTKMTKDDRHPMHGIEANNFRLKSRNSFLKKDEMLKNN</sequence>
<dbReference type="Proteomes" id="UP001160148">
    <property type="component" value="Unassembled WGS sequence"/>
</dbReference>